<dbReference type="EMBL" id="JAGQKZ010000005">
    <property type="protein sequence ID" value="MCA9391767.1"/>
    <property type="molecule type" value="Genomic_DNA"/>
</dbReference>
<dbReference type="AlphaFoldDB" id="A0A955RRS8"/>
<gene>
    <name evidence="1" type="ORF">KC614_00995</name>
</gene>
<evidence type="ECO:0000313" key="2">
    <source>
        <dbReference type="Proteomes" id="UP000751518"/>
    </source>
</evidence>
<protein>
    <submittedName>
        <fullName evidence="1">Uncharacterized protein</fullName>
    </submittedName>
</protein>
<dbReference type="Proteomes" id="UP000751518">
    <property type="component" value="Unassembled WGS sequence"/>
</dbReference>
<evidence type="ECO:0000313" key="1">
    <source>
        <dbReference type="EMBL" id="MCA9391767.1"/>
    </source>
</evidence>
<accession>A0A955RRS8</accession>
<reference evidence="1" key="1">
    <citation type="submission" date="2020-04" db="EMBL/GenBank/DDBJ databases">
        <authorList>
            <person name="Zhang T."/>
        </authorList>
    </citation>
    <scope>NUCLEOTIDE SEQUENCE</scope>
    <source>
        <strain evidence="1">HKST-UBA03</strain>
    </source>
</reference>
<organism evidence="1 2">
    <name type="scientific">candidate division WWE3 bacterium</name>
    <dbReference type="NCBI Taxonomy" id="2053526"/>
    <lineage>
        <taxon>Bacteria</taxon>
        <taxon>Katanobacteria</taxon>
    </lineage>
</organism>
<reference evidence="1" key="2">
    <citation type="journal article" date="2021" name="Microbiome">
        <title>Successional dynamics and alternative stable states in a saline activated sludge microbial community over 9 years.</title>
        <authorList>
            <person name="Wang Y."/>
            <person name="Ye J."/>
            <person name="Ju F."/>
            <person name="Liu L."/>
            <person name="Boyd J.A."/>
            <person name="Deng Y."/>
            <person name="Parks D.H."/>
            <person name="Jiang X."/>
            <person name="Yin X."/>
            <person name="Woodcroft B.J."/>
            <person name="Tyson G.W."/>
            <person name="Hugenholtz P."/>
            <person name="Polz M.F."/>
            <person name="Zhang T."/>
        </authorList>
    </citation>
    <scope>NUCLEOTIDE SEQUENCE</scope>
    <source>
        <strain evidence="1">HKST-UBA03</strain>
    </source>
</reference>
<proteinExistence type="predicted"/>
<sequence>MAFTRIVPLTKEAETITRILAHEIQQVVREAVTICWDAPPADIITVIEECRVVVADPIARELNSHPEVLVLIFTSDEDKRPRVQDLVDRIASRFPVGLKAEIWVTIFDGWGLNFDL</sequence>
<name>A0A955RRS8_UNCKA</name>
<comment type="caution">
    <text evidence="1">The sequence shown here is derived from an EMBL/GenBank/DDBJ whole genome shotgun (WGS) entry which is preliminary data.</text>
</comment>